<keyword evidence="1" id="KW-0812">Transmembrane</keyword>
<organism evidence="2 3">
    <name type="scientific">Solibaculum intestinale</name>
    <dbReference type="NCBI Taxonomy" id="3133165"/>
    <lineage>
        <taxon>Bacteria</taxon>
        <taxon>Bacillati</taxon>
        <taxon>Bacillota</taxon>
        <taxon>Clostridia</taxon>
        <taxon>Eubacteriales</taxon>
        <taxon>Oscillospiraceae</taxon>
        <taxon>Solibaculum</taxon>
    </lineage>
</organism>
<protein>
    <submittedName>
        <fullName evidence="2">TraX family protein</fullName>
    </submittedName>
</protein>
<dbReference type="Pfam" id="PF05857">
    <property type="entry name" value="TraX"/>
    <property type="match status" value="1"/>
</dbReference>
<evidence type="ECO:0000313" key="2">
    <source>
        <dbReference type="EMBL" id="MEQ2441547.1"/>
    </source>
</evidence>
<feature type="transmembrane region" description="Helical" evidence="1">
    <location>
        <begin position="190"/>
        <end position="207"/>
    </location>
</feature>
<evidence type="ECO:0000313" key="3">
    <source>
        <dbReference type="Proteomes" id="UP001489509"/>
    </source>
</evidence>
<proteinExistence type="predicted"/>
<accession>A0ABV1E2L3</accession>
<comment type="caution">
    <text evidence="2">The sequence shown here is derived from an EMBL/GenBank/DDBJ whole genome shotgun (WGS) entry which is preliminary data.</text>
</comment>
<evidence type="ECO:0000256" key="1">
    <source>
        <dbReference type="SAM" id="Phobius"/>
    </source>
</evidence>
<sequence>MERRPGLTGFWLKIIALALMTADHIGLFFAFAGAPVWLRWLGRLSAPLFFFLLAQGFVHTRSRLRYLGRLYGCSVGMFLLDALLNRFFPRPDGLLVDNNIFATLFLTLLLLCLGDWAKEAVREGRWLRLAGLFGCFSLFFFAPSLFALLPDSLALKTVLYWLFPGPFAVEGGLPFLLLGVGMVWLRENRLAFCLMYLLVSFSFLVTGTGDPFLFNYQWMMMFALPLLLCYNGERGRGCKGLFYGYYPLHIALLFVASGLVDSGWSG</sequence>
<dbReference type="Proteomes" id="UP001489509">
    <property type="component" value="Unassembled WGS sequence"/>
</dbReference>
<feature type="transmembrane region" description="Helical" evidence="1">
    <location>
        <begin position="129"/>
        <end position="149"/>
    </location>
</feature>
<feature type="transmembrane region" description="Helical" evidence="1">
    <location>
        <begin position="100"/>
        <end position="117"/>
    </location>
</feature>
<name>A0ABV1E2L3_9FIRM</name>
<dbReference type="EMBL" id="JBBMFD010000029">
    <property type="protein sequence ID" value="MEQ2441547.1"/>
    <property type="molecule type" value="Genomic_DNA"/>
</dbReference>
<keyword evidence="3" id="KW-1185">Reference proteome</keyword>
<keyword evidence="1" id="KW-0472">Membrane</keyword>
<feature type="transmembrane region" description="Helical" evidence="1">
    <location>
        <begin position="242"/>
        <end position="260"/>
    </location>
</feature>
<feature type="transmembrane region" description="Helical" evidence="1">
    <location>
        <begin position="40"/>
        <end position="58"/>
    </location>
</feature>
<gene>
    <name evidence="2" type="ORF">WMO26_11980</name>
</gene>
<dbReference type="InterPro" id="IPR008875">
    <property type="entry name" value="TraX"/>
</dbReference>
<feature type="transmembrane region" description="Helical" evidence="1">
    <location>
        <begin position="161"/>
        <end position="183"/>
    </location>
</feature>
<dbReference type="RefSeq" id="WP_349220698.1">
    <property type="nucleotide sequence ID" value="NZ_JBBMFD010000029.1"/>
</dbReference>
<feature type="transmembrane region" description="Helical" evidence="1">
    <location>
        <begin position="70"/>
        <end position="88"/>
    </location>
</feature>
<feature type="transmembrane region" description="Helical" evidence="1">
    <location>
        <begin position="12"/>
        <end position="34"/>
    </location>
</feature>
<feature type="transmembrane region" description="Helical" evidence="1">
    <location>
        <begin position="213"/>
        <end position="230"/>
    </location>
</feature>
<keyword evidence="1" id="KW-1133">Transmembrane helix</keyword>
<reference evidence="2 3" key="1">
    <citation type="submission" date="2024-03" db="EMBL/GenBank/DDBJ databases">
        <title>Human intestinal bacterial collection.</title>
        <authorList>
            <person name="Pauvert C."/>
            <person name="Hitch T.C.A."/>
            <person name="Clavel T."/>
        </authorList>
    </citation>
    <scope>NUCLEOTIDE SEQUENCE [LARGE SCALE GENOMIC DNA]</scope>
    <source>
        <strain evidence="2 3">CLA-JM-H44</strain>
    </source>
</reference>